<feature type="compositionally biased region" description="Low complexity" evidence="1">
    <location>
        <begin position="56"/>
        <end position="70"/>
    </location>
</feature>
<evidence type="ECO:0000256" key="1">
    <source>
        <dbReference type="SAM" id="MobiDB-lite"/>
    </source>
</evidence>
<feature type="compositionally biased region" description="Acidic residues" evidence="1">
    <location>
        <begin position="417"/>
        <end position="426"/>
    </location>
</feature>
<dbReference type="Proteomes" id="UP001211907">
    <property type="component" value="Unassembled WGS sequence"/>
</dbReference>
<dbReference type="PANTHER" id="PTHR20916:SF18">
    <property type="entry name" value="IPT_TIG DOMAIN-CONTAINING PROTEIN"/>
    <property type="match status" value="1"/>
</dbReference>
<feature type="region of interest" description="Disordered" evidence="1">
    <location>
        <begin position="48"/>
        <end position="77"/>
    </location>
</feature>
<organism evidence="2 3">
    <name type="scientific">Physocladia obscura</name>
    <dbReference type="NCBI Taxonomy" id="109957"/>
    <lineage>
        <taxon>Eukaryota</taxon>
        <taxon>Fungi</taxon>
        <taxon>Fungi incertae sedis</taxon>
        <taxon>Chytridiomycota</taxon>
        <taxon>Chytridiomycota incertae sedis</taxon>
        <taxon>Chytridiomycetes</taxon>
        <taxon>Chytridiales</taxon>
        <taxon>Chytriomycetaceae</taxon>
        <taxon>Physocladia</taxon>
    </lineage>
</organism>
<feature type="region of interest" description="Disordered" evidence="1">
    <location>
        <begin position="166"/>
        <end position="203"/>
    </location>
</feature>
<comment type="caution">
    <text evidence="2">The sequence shown here is derived from an EMBL/GenBank/DDBJ whole genome shotgun (WGS) entry which is preliminary data.</text>
</comment>
<feature type="region of interest" description="Disordered" evidence="1">
    <location>
        <begin position="109"/>
        <end position="154"/>
    </location>
</feature>
<gene>
    <name evidence="2" type="ORF">HK100_001148</name>
</gene>
<feature type="region of interest" description="Disordered" evidence="1">
    <location>
        <begin position="415"/>
        <end position="435"/>
    </location>
</feature>
<reference evidence="2" key="1">
    <citation type="submission" date="2020-05" db="EMBL/GenBank/DDBJ databases">
        <title>Phylogenomic resolution of chytrid fungi.</title>
        <authorList>
            <person name="Stajich J.E."/>
            <person name="Amses K."/>
            <person name="Simmons R."/>
            <person name="Seto K."/>
            <person name="Myers J."/>
            <person name="Bonds A."/>
            <person name="Quandt C.A."/>
            <person name="Barry K."/>
            <person name="Liu P."/>
            <person name="Grigoriev I."/>
            <person name="Longcore J.E."/>
            <person name="James T.Y."/>
        </authorList>
    </citation>
    <scope>NUCLEOTIDE SEQUENCE</scope>
    <source>
        <strain evidence="2">JEL0513</strain>
    </source>
</reference>
<feature type="compositionally biased region" description="Low complexity" evidence="1">
    <location>
        <begin position="178"/>
        <end position="194"/>
    </location>
</feature>
<name>A0AAD5T3C0_9FUNG</name>
<keyword evidence="3" id="KW-1185">Reference proteome</keyword>
<feature type="compositionally biased region" description="Basic and acidic residues" evidence="1">
    <location>
        <begin position="118"/>
        <end position="140"/>
    </location>
</feature>
<sequence>MENNEIERNISNSNSRSNHEDVFLLDLQDADSFARALKRLSRGSIASSTSIRKGKNNNNNNNNNKNNNNNLPSPTAMPTASVRLLLPLTPSSASPASSTPNIQYRAVSADPRMSLSERVSEHVSLSERMSLSERDPRSDIVRSPLPPIPPSRQSVRLTLLASVDNENDKLRHTPRYRSSSISSSNSDNDSVGDNNNDDDEVDNNIKIINDDHNQNFVDQIFSLKSQSSTTTATSFVSQSRLSTPLPSQPPLSQLKFGIVRSDVQQQFPQRSPLSHPSLSSAPLFSPRRLSWFNLHPQQLQHQNLPSSATSTYKPQQPPNHIWTKSVIVLTPSVLSLYPYILENFIDTLVLPNSDHLDDRYDFVPGMTGPFAHNQSTARFCARVLDDVPYSVLHLDPNNTVVEKYPLRNFRNDVNGDGYEDDDDMGDENGSGSGSGEWVVKVTGLIGERQKRRSGSVISLWLRNQQLGDEIEWVKSVLYFRVSDQQDAEDWCDDVIEMITKTQILQDFSFL</sequence>
<accession>A0AAD5T3C0</accession>
<proteinExistence type="predicted"/>
<dbReference type="AlphaFoldDB" id="A0AAD5T3C0"/>
<evidence type="ECO:0000313" key="3">
    <source>
        <dbReference type="Proteomes" id="UP001211907"/>
    </source>
</evidence>
<dbReference type="EMBL" id="JADGJH010001248">
    <property type="protein sequence ID" value="KAJ3116124.1"/>
    <property type="molecule type" value="Genomic_DNA"/>
</dbReference>
<dbReference type="PANTHER" id="PTHR20916">
    <property type="entry name" value="CYSTEINE AND GLYCINE-RICH PROTEIN 2 BINDING PROTEIN"/>
    <property type="match status" value="1"/>
</dbReference>
<evidence type="ECO:0000313" key="2">
    <source>
        <dbReference type="EMBL" id="KAJ3116124.1"/>
    </source>
</evidence>
<protein>
    <submittedName>
        <fullName evidence="2">Uncharacterized protein</fullName>
    </submittedName>
</protein>